<evidence type="ECO:0000313" key="3">
    <source>
        <dbReference type="Proteomes" id="UP000479190"/>
    </source>
</evidence>
<protein>
    <submittedName>
        <fullName evidence="2">Uncharacterized protein</fullName>
    </submittedName>
</protein>
<proteinExistence type="predicted"/>
<organism evidence="2 3">
    <name type="scientific">Trichogramma brassicae</name>
    <dbReference type="NCBI Taxonomy" id="86971"/>
    <lineage>
        <taxon>Eukaryota</taxon>
        <taxon>Metazoa</taxon>
        <taxon>Ecdysozoa</taxon>
        <taxon>Arthropoda</taxon>
        <taxon>Hexapoda</taxon>
        <taxon>Insecta</taxon>
        <taxon>Pterygota</taxon>
        <taxon>Neoptera</taxon>
        <taxon>Endopterygota</taxon>
        <taxon>Hymenoptera</taxon>
        <taxon>Apocrita</taxon>
        <taxon>Proctotrupomorpha</taxon>
        <taxon>Chalcidoidea</taxon>
        <taxon>Trichogrammatidae</taxon>
        <taxon>Trichogramma</taxon>
    </lineage>
</organism>
<dbReference type="EMBL" id="CADCXV010000919">
    <property type="protein sequence ID" value="CAB0038640.1"/>
    <property type="molecule type" value="Genomic_DNA"/>
</dbReference>
<dbReference type="AlphaFoldDB" id="A0A6H5IPF1"/>
<keyword evidence="3" id="KW-1185">Reference proteome</keyword>
<evidence type="ECO:0000256" key="1">
    <source>
        <dbReference type="SAM" id="MobiDB-lite"/>
    </source>
</evidence>
<name>A0A6H5IPF1_9HYME</name>
<gene>
    <name evidence="2" type="ORF">TBRA_LOCUS10414</name>
</gene>
<sequence length="173" mass="18809">MLSDDRQTRSLRIASIENRVCVLAILTAHPALYVPSDDTADPARPPFTSAADRRDPRRAAFCVAPATRWSTRAVPDLVCELVWFLQVQCCSDPESPRSVPVGVPSVRRAVSTTARSFVPFPLYLASRTLVGDEHPLVWRVVHRQSRPGRGEVDTGGVHGEATVTNGAQRGAVG</sequence>
<evidence type="ECO:0000313" key="2">
    <source>
        <dbReference type="EMBL" id="CAB0038640.1"/>
    </source>
</evidence>
<feature type="region of interest" description="Disordered" evidence="1">
    <location>
        <begin position="147"/>
        <end position="173"/>
    </location>
</feature>
<reference evidence="2 3" key="1">
    <citation type="submission" date="2020-02" db="EMBL/GenBank/DDBJ databases">
        <authorList>
            <person name="Ferguson B K."/>
        </authorList>
    </citation>
    <scope>NUCLEOTIDE SEQUENCE [LARGE SCALE GENOMIC DNA]</scope>
</reference>
<accession>A0A6H5IPF1</accession>
<dbReference type="Proteomes" id="UP000479190">
    <property type="component" value="Unassembled WGS sequence"/>
</dbReference>